<proteinExistence type="predicted"/>
<comment type="caution">
    <text evidence="1">The sequence shown here is derived from an EMBL/GenBank/DDBJ whole genome shotgun (WGS) entry which is preliminary data.</text>
</comment>
<name>A0A9N9HXJ1_9GLOM</name>
<evidence type="ECO:0000313" key="2">
    <source>
        <dbReference type="Proteomes" id="UP000789396"/>
    </source>
</evidence>
<sequence length="93" mass="10739">MPTCSTCGSIRSSEEFTLNGCNYKTCNKCRFTRTKKKNESVNSSNIENNYIEIILIQEASQYIMNTIDDLEDHAELSLVFHIRFDEAMITYIV</sequence>
<reference evidence="1" key="1">
    <citation type="submission" date="2021-06" db="EMBL/GenBank/DDBJ databases">
        <authorList>
            <person name="Kallberg Y."/>
            <person name="Tangrot J."/>
            <person name="Rosling A."/>
        </authorList>
    </citation>
    <scope>NUCLEOTIDE SEQUENCE</scope>
    <source>
        <strain evidence="1">IN212</strain>
    </source>
</reference>
<dbReference type="Proteomes" id="UP000789396">
    <property type="component" value="Unassembled WGS sequence"/>
</dbReference>
<keyword evidence="2" id="KW-1185">Reference proteome</keyword>
<organism evidence="1 2">
    <name type="scientific">Racocetra fulgida</name>
    <dbReference type="NCBI Taxonomy" id="60492"/>
    <lineage>
        <taxon>Eukaryota</taxon>
        <taxon>Fungi</taxon>
        <taxon>Fungi incertae sedis</taxon>
        <taxon>Mucoromycota</taxon>
        <taxon>Glomeromycotina</taxon>
        <taxon>Glomeromycetes</taxon>
        <taxon>Diversisporales</taxon>
        <taxon>Gigasporaceae</taxon>
        <taxon>Racocetra</taxon>
    </lineage>
</organism>
<accession>A0A9N9HXJ1</accession>
<dbReference type="AlphaFoldDB" id="A0A9N9HXJ1"/>
<dbReference type="EMBL" id="CAJVPZ010022465">
    <property type="protein sequence ID" value="CAG8711714.1"/>
    <property type="molecule type" value="Genomic_DNA"/>
</dbReference>
<protein>
    <submittedName>
        <fullName evidence="1">7997_t:CDS:1</fullName>
    </submittedName>
</protein>
<evidence type="ECO:0000313" key="1">
    <source>
        <dbReference type="EMBL" id="CAG8711714.1"/>
    </source>
</evidence>
<dbReference type="OrthoDB" id="2438640at2759"/>
<gene>
    <name evidence="1" type="ORF">RFULGI_LOCUS10891</name>
</gene>